<dbReference type="VEuPathDB" id="FungiDB:SCHCODRAFT_02615751"/>
<comment type="similarity">
    <text evidence="3 10">Belongs to the ALG6/ALG8 glucosyltransferase family.</text>
</comment>
<dbReference type="OMA" id="FQVPPMH"/>
<accession>D8Q0E0</accession>
<evidence type="ECO:0000256" key="2">
    <source>
        <dbReference type="ARBA" id="ARBA00004922"/>
    </source>
</evidence>
<dbReference type="InterPro" id="IPR004856">
    <property type="entry name" value="Glyco_trans_ALG6/ALG8"/>
</dbReference>
<dbReference type="PANTHER" id="PTHR12413:SF1">
    <property type="entry name" value="DOLICHYL PYROPHOSPHATE MAN9GLCNAC2 ALPHA-1,3-GLUCOSYLTRANSFERASE"/>
    <property type="match status" value="1"/>
</dbReference>
<feature type="transmembrane region" description="Helical" evidence="10">
    <location>
        <begin position="374"/>
        <end position="394"/>
    </location>
</feature>
<feature type="transmembrane region" description="Helical" evidence="10">
    <location>
        <begin position="254"/>
        <end position="275"/>
    </location>
</feature>
<evidence type="ECO:0000256" key="5">
    <source>
        <dbReference type="ARBA" id="ARBA00022679"/>
    </source>
</evidence>
<dbReference type="PANTHER" id="PTHR12413">
    <property type="entry name" value="DOLICHYL GLYCOSYLTRANSFERASE"/>
    <property type="match status" value="1"/>
</dbReference>
<protein>
    <recommendedName>
        <fullName evidence="10">Alpha-1,3-glucosyltransferase</fullName>
        <ecNumber evidence="10">2.4.1.-</ecNumber>
    </recommendedName>
</protein>
<feature type="region of interest" description="Disordered" evidence="11">
    <location>
        <begin position="641"/>
        <end position="735"/>
    </location>
</feature>
<dbReference type="UniPathway" id="UPA00378"/>
<keyword evidence="7 10" id="KW-0256">Endoplasmic reticulum</keyword>
<evidence type="ECO:0000256" key="11">
    <source>
        <dbReference type="SAM" id="MobiDB-lite"/>
    </source>
</evidence>
<comment type="pathway">
    <text evidence="2 10">Protein modification; protein glycosylation.</text>
</comment>
<evidence type="ECO:0000256" key="4">
    <source>
        <dbReference type="ARBA" id="ARBA00022676"/>
    </source>
</evidence>
<comment type="subcellular location">
    <subcellularLocation>
        <location evidence="1 10">Endoplasmic reticulum membrane</location>
        <topology evidence="1 10">Multi-pass membrane protein</topology>
    </subcellularLocation>
</comment>
<dbReference type="HOGENOM" id="CLU_008110_1_0_1"/>
<dbReference type="Proteomes" id="UP000007431">
    <property type="component" value="Unassembled WGS sequence"/>
</dbReference>
<dbReference type="EC" id="2.4.1.-" evidence="10"/>
<evidence type="ECO:0000256" key="10">
    <source>
        <dbReference type="RuleBase" id="RU363110"/>
    </source>
</evidence>
<reference evidence="12 13" key="1">
    <citation type="journal article" date="2010" name="Nat. Biotechnol.">
        <title>Genome sequence of the model mushroom Schizophyllum commune.</title>
        <authorList>
            <person name="Ohm R.A."/>
            <person name="de Jong J.F."/>
            <person name="Lugones L.G."/>
            <person name="Aerts A."/>
            <person name="Kothe E."/>
            <person name="Stajich J.E."/>
            <person name="de Vries R.P."/>
            <person name="Record E."/>
            <person name="Levasseur A."/>
            <person name="Baker S.E."/>
            <person name="Bartholomew K.A."/>
            <person name="Coutinho P.M."/>
            <person name="Erdmann S."/>
            <person name="Fowler T.J."/>
            <person name="Gathman A.C."/>
            <person name="Lombard V."/>
            <person name="Henrissat B."/>
            <person name="Knabe N."/>
            <person name="Kuees U."/>
            <person name="Lilly W.W."/>
            <person name="Lindquist E."/>
            <person name="Lucas S."/>
            <person name="Magnuson J.K."/>
            <person name="Piumi F."/>
            <person name="Raudaskoski M."/>
            <person name="Salamov A."/>
            <person name="Schmutz J."/>
            <person name="Schwarze F.W.M.R."/>
            <person name="vanKuyk P.A."/>
            <person name="Horton J.S."/>
            <person name="Grigoriev I.V."/>
            <person name="Woesten H.A.B."/>
        </authorList>
    </citation>
    <scope>NUCLEOTIDE SEQUENCE [LARGE SCALE GENOMIC DNA]</scope>
    <source>
        <strain evidence="13">H4-8 / FGSC 9210</strain>
    </source>
</reference>
<keyword evidence="8 10" id="KW-1133">Transmembrane helix</keyword>
<dbReference type="InParanoid" id="D8Q0E0"/>
<evidence type="ECO:0000256" key="7">
    <source>
        <dbReference type="ARBA" id="ARBA00022824"/>
    </source>
</evidence>
<keyword evidence="4 10" id="KW-0328">Glycosyltransferase</keyword>
<dbReference type="eggNOG" id="KOG2575">
    <property type="taxonomic scope" value="Eukaryota"/>
</dbReference>
<proteinExistence type="inferred from homology"/>
<feature type="transmembrane region" description="Helical" evidence="10">
    <location>
        <begin position="599"/>
        <end position="623"/>
    </location>
</feature>
<keyword evidence="6 10" id="KW-0812">Transmembrane</keyword>
<evidence type="ECO:0000256" key="8">
    <source>
        <dbReference type="ARBA" id="ARBA00022989"/>
    </source>
</evidence>
<feature type="transmembrane region" description="Helical" evidence="10">
    <location>
        <begin position="490"/>
        <end position="513"/>
    </location>
</feature>
<name>D8Q0E0_SCHCM</name>
<dbReference type="STRING" id="578458.D8Q0E0"/>
<gene>
    <name evidence="12" type="ORF">SCHCODRAFT_66786</name>
</gene>
<evidence type="ECO:0000256" key="9">
    <source>
        <dbReference type="ARBA" id="ARBA00023136"/>
    </source>
</evidence>
<feature type="region of interest" description="Disordered" evidence="11">
    <location>
        <begin position="1"/>
        <end position="102"/>
    </location>
</feature>
<dbReference type="GO" id="GO:0042281">
    <property type="term" value="F:dolichyl pyrophosphate Man9GlcNAc2 alpha-1,3-glucosyltransferase activity"/>
    <property type="evidence" value="ECO:0007669"/>
    <property type="project" value="TreeGrafter"/>
</dbReference>
<keyword evidence="13" id="KW-1185">Reference proteome</keyword>
<feature type="compositionally biased region" description="Low complexity" evidence="11">
    <location>
        <begin position="82"/>
        <end position="93"/>
    </location>
</feature>
<feature type="transmembrane region" description="Helical" evidence="10">
    <location>
        <begin position="463"/>
        <end position="483"/>
    </location>
</feature>
<dbReference type="GO" id="GO:0005789">
    <property type="term" value="C:endoplasmic reticulum membrane"/>
    <property type="evidence" value="ECO:0007669"/>
    <property type="project" value="UniProtKB-SubCell"/>
</dbReference>
<evidence type="ECO:0000313" key="12">
    <source>
        <dbReference type="EMBL" id="EFI99017.1"/>
    </source>
</evidence>
<feature type="transmembrane region" description="Helical" evidence="10">
    <location>
        <begin position="561"/>
        <end position="579"/>
    </location>
</feature>
<sequence>MDMDNSVPTDAGKPDTLRQRTISLRSHQSHGRASSPRLHIFPDRTGTLVSQNPRLTPDRPHIIAPKPRRHHFLDGPTLLRTPSLSPDSSRAASPPSPAPLAPADRLIRKNVGLGAIAESFTTPTASTSAKADTETSMARRSLRWLHKRGLKHYTVPLAILCTTLLKLAIGTGSYSGQATPPMFGDYEAQRHWMELTVHLPTREWYRYDLQYWGLDYPPLTAYVSWACGIVAHLINPAWVALDASRGIESDTSKLFMRFTVLVLDALVYVPALLMFTRSWLACRSRRTQHAALLLLLTQPALLIIDFGHFQYNSVMLGLTLLALNYFSAGRDTLGAACFVLSLGFKQMALYYAPVIGTYLLGKCFYLTSSCRRILFARLALVTSATFALLFSPWLSPPTLLLDPLTRIFPFGRGLFEDKVANFWCASNVVFKWRNWAGATTLIRLSTMLTALGFLPAVMIEQPLLPLLPYALLTSSLSFFLFSFQVHEKTILVPLLPITMLMSSAAPESALFGWGALVNNVAMFSMWPLLKRDGLGVQYIALLLLWNRLIGYNPAKLPKWSFVQVLSVAVYVASFGLHLLELVVSPPARYPDLFPVLNVLVSTPVFASAWLWSIVSMIRVGWAIGPLGGRRDPRTLGCQSITRQVSQSTMRDAGESDVGEGSKKRSGRRSASVTSTSTIAPGGSMRSTAGGLRPPIPFFESTGVERARGGRTQSLTYSHGRGARGSTSSVGGGVRE</sequence>
<feature type="transmembrane region" description="Helical" evidence="10">
    <location>
        <begin position="287"/>
        <end position="304"/>
    </location>
</feature>
<evidence type="ECO:0000256" key="6">
    <source>
        <dbReference type="ARBA" id="ARBA00022692"/>
    </source>
</evidence>
<evidence type="ECO:0000313" key="13">
    <source>
        <dbReference type="Proteomes" id="UP000007431"/>
    </source>
</evidence>
<feature type="transmembrane region" description="Helical" evidence="10">
    <location>
        <begin position="222"/>
        <end position="242"/>
    </location>
</feature>
<organism evidence="13">
    <name type="scientific">Schizophyllum commune (strain H4-8 / FGSC 9210)</name>
    <name type="common">Split gill fungus</name>
    <dbReference type="NCBI Taxonomy" id="578458"/>
    <lineage>
        <taxon>Eukaryota</taxon>
        <taxon>Fungi</taxon>
        <taxon>Dikarya</taxon>
        <taxon>Basidiomycota</taxon>
        <taxon>Agaricomycotina</taxon>
        <taxon>Agaricomycetes</taxon>
        <taxon>Agaricomycetidae</taxon>
        <taxon>Agaricales</taxon>
        <taxon>Schizophyllaceae</taxon>
        <taxon>Schizophyllum</taxon>
    </lineage>
</organism>
<dbReference type="AlphaFoldDB" id="D8Q0E0"/>
<evidence type="ECO:0000256" key="3">
    <source>
        <dbReference type="ARBA" id="ARBA00008715"/>
    </source>
</evidence>
<feature type="transmembrane region" description="Helical" evidence="10">
    <location>
        <begin position="533"/>
        <end position="549"/>
    </location>
</feature>
<dbReference type="Pfam" id="PF03155">
    <property type="entry name" value="Alg6_Alg8"/>
    <property type="match status" value="1"/>
</dbReference>
<keyword evidence="5 10" id="KW-0808">Transferase</keyword>
<feature type="transmembrane region" description="Helical" evidence="10">
    <location>
        <begin position="348"/>
        <end position="367"/>
    </location>
</feature>
<dbReference type="FunCoup" id="D8Q0E0">
    <property type="interactions" value="721"/>
</dbReference>
<dbReference type="EMBL" id="GL377304">
    <property type="protein sequence ID" value="EFI99017.1"/>
    <property type="molecule type" value="Genomic_DNA"/>
</dbReference>
<evidence type="ECO:0000256" key="1">
    <source>
        <dbReference type="ARBA" id="ARBA00004477"/>
    </source>
</evidence>
<keyword evidence="9 10" id="KW-0472">Membrane</keyword>